<evidence type="ECO:0000256" key="1">
    <source>
        <dbReference type="ARBA" id="ARBA00022670"/>
    </source>
</evidence>
<dbReference type="GeneID" id="109414700"/>
<dbReference type="SMART" id="SM00020">
    <property type="entry name" value="Tryp_SPc"/>
    <property type="match status" value="1"/>
</dbReference>
<dbReference type="Proteomes" id="UP000069940">
    <property type="component" value="Unassembled WGS sequence"/>
</dbReference>
<evidence type="ECO:0000313" key="11">
    <source>
        <dbReference type="Proteomes" id="UP000069940"/>
    </source>
</evidence>
<dbReference type="Gene3D" id="2.40.10.10">
    <property type="entry name" value="Trypsin-like serine proteases"/>
    <property type="match status" value="1"/>
</dbReference>
<feature type="domain" description="Peptidase S1" evidence="9">
    <location>
        <begin position="32"/>
        <end position="264"/>
    </location>
</feature>
<evidence type="ECO:0000256" key="6">
    <source>
        <dbReference type="SAM" id="MobiDB-lite"/>
    </source>
</evidence>
<keyword evidence="11" id="KW-1185">Reference proteome</keyword>
<dbReference type="EnsemblMetazoa" id="AALFPA23_000043.R56">
    <property type="protein sequence ID" value="AALFPA23_000043.P56"/>
    <property type="gene ID" value="AALFPA23_000043"/>
</dbReference>
<evidence type="ECO:0000256" key="7">
    <source>
        <dbReference type="SAM" id="Phobius"/>
    </source>
</evidence>
<dbReference type="PROSITE" id="PS50240">
    <property type="entry name" value="TRYPSIN_DOM"/>
    <property type="match status" value="1"/>
</dbReference>
<accession>A0ABM1XIN4</accession>
<evidence type="ECO:0000256" key="3">
    <source>
        <dbReference type="ARBA" id="ARBA00022825"/>
    </source>
</evidence>
<feature type="signal peptide" evidence="8">
    <location>
        <begin position="1"/>
        <end position="26"/>
    </location>
</feature>
<comment type="similarity">
    <text evidence="5">Belongs to the peptidase S1 family. CLIP subfamily.</text>
</comment>
<keyword evidence="3" id="KW-0720">Serine protease</keyword>
<organism evidence="10 11">
    <name type="scientific">Aedes albopictus</name>
    <name type="common">Asian tiger mosquito</name>
    <name type="synonym">Stegomyia albopicta</name>
    <dbReference type="NCBI Taxonomy" id="7160"/>
    <lineage>
        <taxon>Eukaryota</taxon>
        <taxon>Metazoa</taxon>
        <taxon>Ecdysozoa</taxon>
        <taxon>Arthropoda</taxon>
        <taxon>Hexapoda</taxon>
        <taxon>Insecta</taxon>
        <taxon>Pterygota</taxon>
        <taxon>Neoptera</taxon>
        <taxon>Endopterygota</taxon>
        <taxon>Diptera</taxon>
        <taxon>Nematocera</taxon>
        <taxon>Culicoidea</taxon>
        <taxon>Culicidae</taxon>
        <taxon>Culicinae</taxon>
        <taxon>Aedini</taxon>
        <taxon>Aedes</taxon>
        <taxon>Stegomyia</taxon>
    </lineage>
</organism>
<keyword evidence="7" id="KW-1133">Transmembrane helix</keyword>
<dbReference type="InterPro" id="IPR001254">
    <property type="entry name" value="Trypsin_dom"/>
</dbReference>
<evidence type="ECO:0000256" key="8">
    <source>
        <dbReference type="SAM" id="SignalP"/>
    </source>
</evidence>
<dbReference type="CDD" id="cd00190">
    <property type="entry name" value="Tryp_SPc"/>
    <property type="match status" value="1"/>
</dbReference>
<name>A0ABM1XIN4_AEDAL</name>
<dbReference type="PANTHER" id="PTHR24276">
    <property type="entry name" value="POLYSERASE-RELATED"/>
    <property type="match status" value="1"/>
</dbReference>
<dbReference type="RefSeq" id="XP_019544081.3">
    <property type="nucleotide sequence ID" value="XM_019688536.3"/>
</dbReference>
<feature type="chain" id="PRO_5047236772" description="Peptidase S1 domain-containing protein" evidence="8">
    <location>
        <begin position="27"/>
        <end position="310"/>
    </location>
</feature>
<feature type="transmembrane region" description="Helical" evidence="7">
    <location>
        <begin position="292"/>
        <end position="309"/>
    </location>
</feature>
<evidence type="ECO:0000259" key="9">
    <source>
        <dbReference type="PROSITE" id="PS50240"/>
    </source>
</evidence>
<keyword evidence="1" id="KW-0645">Protease</keyword>
<reference evidence="11" key="1">
    <citation type="journal article" date="2015" name="Proc. Natl. Acad. Sci. U.S.A.">
        <title>Genome sequence of the Asian Tiger mosquito, Aedes albopictus, reveals insights into its biology, genetics, and evolution.</title>
        <authorList>
            <person name="Chen X.G."/>
            <person name="Jiang X."/>
            <person name="Gu J."/>
            <person name="Xu M."/>
            <person name="Wu Y."/>
            <person name="Deng Y."/>
            <person name="Zhang C."/>
            <person name="Bonizzoni M."/>
            <person name="Dermauw W."/>
            <person name="Vontas J."/>
            <person name="Armbruster P."/>
            <person name="Huang X."/>
            <person name="Yang Y."/>
            <person name="Zhang H."/>
            <person name="He W."/>
            <person name="Peng H."/>
            <person name="Liu Y."/>
            <person name="Wu K."/>
            <person name="Chen J."/>
            <person name="Lirakis M."/>
            <person name="Topalis P."/>
            <person name="Van Leeuwen T."/>
            <person name="Hall A.B."/>
            <person name="Jiang X."/>
            <person name="Thorpe C."/>
            <person name="Mueller R.L."/>
            <person name="Sun C."/>
            <person name="Waterhouse R.M."/>
            <person name="Yan G."/>
            <person name="Tu Z.J."/>
            <person name="Fang X."/>
            <person name="James A.A."/>
        </authorList>
    </citation>
    <scope>NUCLEOTIDE SEQUENCE [LARGE SCALE GENOMIC DNA]</scope>
    <source>
        <strain evidence="11">Foshan</strain>
    </source>
</reference>
<keyword evidence="7" id="KW-0472">Membrane</keyword>
<dbReference type="PRINTS" id="PR00722">
    <property type="entry name" value="CHYMOTRYPSIN"/>
</dbReference>
<keyword evidence="4" id="KW-1015">Disulfide bond</keyword>
<keyword evidence="2" id="KW-0378">Hydrolase</keyword>
<dbReference type="InterPro" id="IPR009003">
    <property type="entry name" value="Peptidase_S1_PA"/>
</dbReference>
<evidence type="ECO:0000313" key="10">
    <source>
        <dbReference type="EnsemblMetazoa" id="AALFPA23_000043.P56"/>
    </source>
</evidence>
<sequence length="310" mass="31504">MPWSAVFSPVITAVLCLLVAAPLGASEWQSRIVGGSNATGNVCPHAVAIRLVGRDFHCNGALITNQDVLTAGQCVYNGNVLRNASEFQVVLGSLASSNSSSGSTIRSVAAVWPHPSYLSNSRLNNVAVLRLNGTVQSSASIVPVQLSTADAAVNRTCTLCGWGANSTAGRPLATLQRLDLQIQPHNATYCTRANDNVALLTGQICAGDLTVGRGACNGDVGAPLVCDARLQGVLTIVGGCGALNETSIFLNTVTFRDWINNRTQTSGGGGGGTGGGSGGGTGGGGGGGAAQAVMQMWVVMMPILILLALK</sequence>
<evidence type="ECO:0000256" key="5">
    <source>
        <dbReference type="ARBA" id="ARBA00024195"/>
    </source>
</evidence>
<dbReference type="Pfam" id="PF00089">
    <property type="entry name" value="Trypsin"/>
    <property type="match status" value="1"/>
</dbReference>
<feature type="region of interest" description="Disordered" evidence="6">
    <location>
        <begin position="264"/>
        <end position="283"/>
    </location>
</feature>
<keyword evidence="7" id="KW-0812">Transmembrane</keyword>
<evidence type="ECO:0000256" key="4">
    <source>
        <dbReference type="ARBA" id="ARBA00023157"/>
    </source>
</evidence>
<dbReference type="InterPro" id="IPR043504">
    <property type="entry name" value="Peptidase_S1_PA_chymotrypsin"/>
</dbReference>
<proteinExistence type="inferred from homology"/>
<protein>
    <recommendedName>
        <fullName evidence="9">Peptidase S1 domain-containing protein</fullName>
    </recommendedName>
</protein>
<feature type="compositionally biased region" description="Gly residues" evidence="6">
    <location>
        <begin position="266"/>
        <end position="283"/>
    </location>
</feature>
<dbReference type="PANTHER" id="PTHR24276:SF98">
    <property type="entry name" value="FI18310P1-RELATED"/>
    <property type="match status" value="1"/>
</dbReference>
<reference evidence="10" key="2">
    <citation type="submission" date="2025-05" db="UniProtKB">
        <authorList>
            <consortium name="EnsemblMetazoa"/>
        </authorList>
    </citation>
    <scope>IDENTIFICATION</scope>
    <source>
        <strain evidence="10">Foshan</strain>
    </source>
</reference>
<dbReference type="InterPro" id="IPR050430">
    <property type="entry name" value="Peptidase_S1"/>
</dbReference>
<dbReference type="SUPFAM" id="SSF50494">
    <property type="entry name" value="Trypsin-like serine proteases"/>
    <property type="match status" value="1"/>
</dbReference>
<dbReference type="InterPro" id="IPR001314">
    <property type="entry name" value="Peptidase_S1A"/>
</dbReference>
<keyword evidence="8" id="KW-0732">Signal</keyword>
<evidence type="ECO:0000256" key="2">
    <source>
        <dbReference type="ARBA" id="ARBA00022801"/>
    </source>
</evidence>